<dbReference type="Proteomes" id="UP000440732">
    <property type="component" value="Unassembled WGS sequence"/>
</dbReference>
<proteinExistence type="predicted"/>
<evidence type="ECO:0000313" key="3">
    <source>
        <dbReference type="Proteomes" id="UP000440732"/>
    </source>
</evidence>
<dbReference type="EMBL" id="QXGA01003912">
    <property type="protein sequence ID" value="KAE9078041.1"/>
    <property type="molecule type" value="Genomic_DNA"/>
</dbReference>
<feature type="region of interest" description="Disordered" evidence="1">
    <location>
        <begin position="359"/>
        <end position="382"/>
    </location>
</feature>
<feature type="non-terminal residue" evidence="2">
    <location>
        <position position="1"/>
    </location>
</feature>
<dbReference type="AlphaFoldDB" id="A0A6A3QKJ7"/>
<evidence type="ECO:0000313" key="2">
    <source>
        <dbReference type="EMBL" id="KAE9078041.1"/>
    </source>
</evidence>
<comment type="caution">
    <text evidence="2">The sequence shown here is derived from an EMBL/GenBank/DDBJ whole genome shotgun (WGS) entry which is preliminary data.</text>
</comment>
<name>A0A6A3QKJ7_9STRA</name>
<evidence type="ECO:0000256" key="1">
    <source>
        <dbReference type="SAM" id="MobiDB-lite"/>
    </source>
</evidence>
<sequence>VMAVFETIYWKITGKEAAWANTGALGGNSIMELPNLLVFLAMFFGMMWDTVRYWVSRQLTDNDLKPESVIFNVEVFNALYISNALQVASSQASTITIMSVDVLHLWLSMYDVSEILTNVKVIMAKIPDDHPHAKDNFVELAMHLLDIETRHMSRTLSHFADASKPEWRAPVEGWVSSKAFVNANRLAKLPEDEPHEEFSTQTQKPSRGIRIFPMKPPQLLGRLDRKRPSMIVPSSSLELESIFSRRERATFIRESARVLFLTEYLVLVEYVEVVLPIVYCAHHAIVYNLHNRAYSSSCVSGCASRRPTTPSSARSFAASNAVSDAPLSILSSRKFEIIGESAGLAVPTLYSSARSSSALSDTSASFLGSRNLGTAGDNADPA</sequence>
<gene>
    <name evidence="2" type="ORF">PF006_g27797</name>
</gene>
<reference evidence="2 3" key="1">
    <citation type="submission" date="2018-08" db="EMBL/GenBank/DDBJ databases">
        <title>Genomic investigation of the strawberry pathogen Phytophthora fragariae indicates pathogenicity is determined by transcriptional variation in three key races.</title>
        <authorList>
            <person name="Adams T.M."/>
            <person name="Armitage A.D."/>
            <person name="Sobczyk M.K."/>
            <person name="Bates H.J."/>
            <person name="Dunwell J.M."/>
            <person name="Nellist C.F."/>
            <person name="Harrison R.J."/>
        </authorList>
    </citation>
    <scope>NUCLEOTIDE SEQUENCE [LARGE SCALE GENOMIC DNA]</scope>
    <source>
        <strain evidence="2 3">NOV-5</strain>
    </source>
</reference>
<accession>A0A6A3QKJ7</accession>
<protein>
    <submittedName>
        <fullName evidence="2">Uncharacterized protein</fullName>
    </submittedName>
</protein>
<organism evidence="2 3">
    <name type="scientific">Phytophthora fragariae</name>
    <dbReference type="NCBI Taxonomy" id="53985"/>
    <lineage>
        <taxon>Eukaryota</taxon>
        <taxon>Sar</taxon>
        <taxon>Stramenopiles</taxon>
        <taxon>Oomycota</taxon>
        <taxon>Peronosporomycetes</taxon>
        <taxon>Peronosporales</taxon>
        <taxon>Peronosporaceae</taxon>
        <taxon>Phytophthora</taxon>
    </lineage>
</organism>